<name>A0AA48KQE4_9ALTE</name>
<dbReference type="SUPFAM" id="SSF55073">
    <property type="entry name" value="Nucleotide cyclase"/>
    <property type="match status" value="1"/>
</dbReference>
<dbReference type="PROSITE" id="PS51257">
    <property type="entry name" value="PROKAR_LIPOPROTEIN"/>
    <property type="match status" value="1"/>
</dbReference>
<dbReference type="InterPro" id="IPR035965">
    <property type="entry name" value="PAS-like_dom_sf"/>
</dbReference>
<dbReference type="InterPro" id="IPR052163">
    <property type="entry name" value="DGC-Regulatory_Protein"/>
</dbReference>
<dbReference type="Gene3D" id="3.30.450.20">
    <property type="entry name" value="PAS domain"/>
    <property type="match status" value="1"/>
</dbReference>
<dbReference type="PROSITE" id="PS50887">
    <property type="entry name" value="GGDEF"/>
    <property type="match status" value="1"/>
</dbReference>
<evidence type="ECO:0000259" key="2">
    <source>
        <dbReference type="PROSITE" id="PS50887"/>
    </source>
</evidence>
<accession>A0AA48KQE4</accession>
<dbReference type="InterPro" id="IPR029787">
    <property type="entry name" value="Nucleotide_cyclase"/>
</dbReference>
<dbReference type="SMART" id="SM00267">
    <property type="entry name" value="GGDEF"/>
    <property type="match status" value="1"/>
</dbReference>
<dbReference type="AlphaFoldDB" id="A0AA48KQE4"/>
<gene>
    <name evidence="3" type="ORF">MACH26_05180</name>
</gene>
<reference evidence="3" key="1">
    <citation type="submission" date="2023-01" db="EMBL/GenBank/DDBJ databases">
        <title>Complete genome sequence of Planctobacterium marinum strain Dej080120_11.</title>
        <authorList>
            <person name="Ueki S."/>
            <person name="Maruyama F."/>
        </authorList>
    </citation>
    <scope>NUCLEOTIDE SEQUENCE</scope>
    <source>
        <strain evidence="3">Dej080120_11</strain>
    </source>
</reference>
<dbReference type="InterPro" id="IPR000014">
    <property type="entry name" value="PAS"/>
</dbReference>
<comment type="cofactor">
    <cofactor evidence="1">
        <name>Mg(2+)</name>
        <dbReference type="ChEBI" id="CHEBI:18420"/>
    </cofactor>
</comment>
<dbReference type="InterPro" id="IPR000160">
    <property type="entry name" value="GGDEF_dom"/>
</dbReference>
<feature type="domain" description="GGDEF" evidence="2">
    <location>
        <begin position="163"/>
        <end position="295"/>
    </location>
</feature>
<evidence type="ECO:0000313" key="3">
    <source>
        <dbReference type="EMBL" id="BDX04997.1"/>
    </source>
</evidence>
<dbReference type="CDD" id="cd01949">
    <property type="entry name" value="GGDEF"/>
    <property type="match status" value="1"/>
</dbReference>
<dbReference type="Proteomes" id="UP001333710">
    <property type="component" value="Chromosome"/>
</dbReference>
<dbReference type="GO" id="GO:0003824">
    <property type="term" value="F:catalytic activity"/>
    <property type="evidence" value="ECO:0007669"/>
    <property type="project" value="UniProtKB-ARBA"/>
</dbReference>
<keyword evidence="4" id="KW-1185">Reference proteome</keyword>
<dbReference type="GO" id="GO:0006355">
    <property type="term" value="P:regulation of DNA-templated transcription"/>
    <property type="evidence" value="ECO:0007669"/>
    <property type="project" value="InterPro"/>
</dbReference>
<dbReference type="Pfam" id="PF00990">
    <property type="entry name" value="GGDEF"/>
    <property type="match status" value="1"/>
</dbReference>
<dbReference type="Pfam" id="PF00989">
    <property type="entry name" value="PAS"/>
    <property type="match status" value="1"/>
</dbReference>
<dbReference type="KEGG" id="pmaw:MACH26_05180"/>
<dbReference type="SUPFAM" id="SSF55785">
    <property type="entry name" value="PYP-like sensor domain (PAS domain)"/>
    <property type="match status" value="1"/>
</dbReference>
<dbReference type="RefSeq" id="WP_338290908.1">
    <property type="nucleotide sequence ID" value="NZ_AP027272.1"/>
</dbReference>
<proteinExistence type="predicted"/>
<dbReference type="PANTHER" id="PTHR46663">
    <property type="entry name" value="DIGUANYLATE CYCLASE DGCT-RELATED"/>
    <property type="match status" value="1"/>
</dbReference>
<dbReference type="SMART" id="SM00091">
    <property type="entry name" value="PAS"/>
    <property type="match status" value="1"/>
</dbReference>
<dbReference type="EMBL" id="AP027272">
    <property type="protein sequence ID" value="BDX04997.1"/>
    <property type="molecule type" value="Genomic_DNA"/>
</dbReference>
<dbReference type="FunFam" id="3.30.70.270:FF:000001">
    <property type="entry name" value="Diguanylate cyclase domain protein"/>
    <property type="match status" value="1"/>
</dbReference>
<sequence length="295" mass="32853">MMKNEPAGLLNSLGIAIIGCNQHGLVTFLNKKAEVVTGLNHAAVFGTPISNLVGFEFESEIRKTLLRLDSLNSAQKQLSQLLTRDIWFPSHHHTMQGTMIPVYNTAGECNGFAIALHPKAIDEAHSEETYYRANYDLLTCLPNRFLLIDRIQFAMNLAKRQSTQIGLLFLDLDSFKLVNDSLGHLTGDKLLQSVAKRIINCIRSSDSVGRYGGDEFLVLLNEVVSLRDCEQVAEKILSSFEQPHRVNNKSIIVTASIGISTFPGDADSEESLIDHADKAMYMAKSKGQNKYEFYK</sequence>
<dbReference type="PANTHER" id="PTHR46663:SF3">
    <property type="entry name" value="SLL0267 PROTEIN"/>
    <property type="match status" value="1"/>
</dbReference>
<organism evidence="3 4">
    <name type="scientific">Planctobacterium marinum</name>
    <dbReference type="NCBI Taxonomy" id="1631968"/>
    <lineage>
        <taxon>Bacteria</taxon>
        <taxon>Pseudomonadati</taxon>
        <taxon>Pseudomonadota</taxon>
        <taxon>Gammaproteobacteria</taxon>
        <taxon>Alteromonadales</taxon>
        <taxon>Alteromonadaceae</taxon>
        <taxon>Planctobacterium</taxon>
    </lineage>
</organism>
<protein>
    <recommendedName>
        <fullName evidence="2">GGDEF domain-containing protein</fullName>
    </recommendedName>
</protein>
<dbReference type="InterPro" id="IPR013767">
    <property type="entry name" value="PAS_fold"/>
</dbReference>
<evidence type="ECO:0000256" key="1">
    <source>
        <dbReference type="ARBA" id="ARBA00001946"/>
    </source>
</evidence>
<dbReference type="Gene3D" id="3.30.70.270">
    <property type="match status" value="1"/>
</dbReference>
<evidence type="ECO:0000313" key="4">
    <source>
        <dbReference type="Proteomes" id="UP001333710"/>
    </source>
</evidence>
<dbReference type="InterPro" id="IPR043128">
    <property type="entry name" value="Rev_trsase/Diguanyl_cyclase"/>
</dbReference>
<dbReference type="NCBIfam" id="TIGR00254">
    <property type="entry name" value="GGDEF"/>
    <property type="match status" value="1"/>
</dbReference>